<dbReference type="SUPFAM" id="SSF50729">
    <property type="entry name" value="PH domain-like"/>
    <property type="match status" value="1"/>
</dbReference>
<dbReference type="Gene3D" id="2.30.29.30">
    <property type="entry name" value="Pleckstrin-homology domain (PH domain)/Phosphotyrosine-binding domain (PTB)"/>
    <property type="match status" value="1"/>
</dbReference>
<proteinExistence type="predicted"/>
<dbReference type="PANTHER" id="PTHR23138">
    <property type="entry name" value="RAN BINDING PROTEIN"/>
    <property type="match status" value="1"/>
</dbReference>
<dbReference type="Gene3D" id="3.30.1370.10">
    <property type="entry name" value="K Homology domain, type 1"/>
    <property type="match status" value="1"/>
</dbReference>
<comment type="subcellular location">
    <subcellularLocation>
        <location evidence="1">Nucleus</location>
    </subcellularLocation>
</comment>
<keyword evidence="2" id="KW-0539">Nucleus</keyword>
<dbReference type="PANTHER" id="PTHR23138:SF142">
    <property type="entry name" value="RAN-BINDING PROTEIN 3B-RELATED"/>
    <property type="match status" value="1"/>
</dbReference>
<reference evidence="6" key="1">
    <citation type="submission" date="2020-05" db="EMBL/GenBank/DDBJ databases">
        <title>Phylogenomic resolution of chytrid fungi.</title>
        <authorList>
            <person name="Stajich J.E."/>
            <person name="Amses K."/>
            <person name="Simmons R."/>
            <person name="Seto K."/>
            <person name="Myers J."/>
            <person name="Bonds A."/>
            <person name="Quandt C.A."/>
            <person name="Barry K."/>
            <person name="Liu P."/>
            <person name="Grigoriev I."/>
            <person name="Longcore J.E."/>
            <person name="James T.Y."/>
        </authorList>
    </citation>
    <scope>NUCLEOTIDE SEQUENCE</scope>
    <source>
        <strain evidence="6">JEL0318</strain>
    </source>
</reference>
<protein>
    <recommendedName>
        <fullName evidence="5">RanBD1 domain-containing protein</fullName>
    </recommendedName>
</protein>
<evidence type="ECO:0000259" key="5">
    <source>
        <dbReference type="PROSITE" id="PS50196"/>
    </source>
</evidence>
<dbReference type="Pfam" id="PF00638">
    <property type="entry name" value="Ran_BP1"/>
    <property type="match status" value="1"/>
</dbReference>
<feature type="coiled-coil region" evidence="3">
    <location>
        <begin position="34"/>
        <end position="61"/>
    </location>
</feature>
<feature type="region of interest" description="Disordered" evidence="4">
    <location>
        <begin position="61"/>
        <end position="96"/>
    </location>
</feature>
<evidence type="ECO:0000256" key="4">
    <source>
        <dbReference type="SAM" id="MobiDB-lite"/>
    </source>
</evidence>
<dbReference type="AlphaFoldDB" id="A0AAD5X1R7"/>
<dbReference type="InterPro" id="IPR045255">
    <property type="entry name" value="RanBP1-like"/>
</dbReference>
<dbReference type="InterPro" id="IPR004088">
    <property type="entry name" value="KH_dom_type_1"/>
</dbReference>
<evidence type="ECO:0000313" key="6">
    <source>
        <dbReference type="EMBL" id="KAJ3047339.1"/>
    </source>
</evidence>
<keyword evidence="7" id="KW-1185">Reference proteome</keyword>
<feature type="non-terminal residue" evidence="6">
    <location>
        <position position="1"/>
    </location>
</feature>
<dbReference type="InterPro" id="IPR036612">
    <property type="entry name" value="KH_dom_type_1_sf"/>
</dbReference>
<name>A0AAD5X1R7_9FUNG</name>
<accession>A0AAD5X1R7</accession>
<dbReference type="GO" id="GO:0003723">
    <property type="term" value="F:RNA binding"/>
    <property type="evidence" value="ECO:0007669"/>
    <property type="project" value="InterPro"/>
</dbReference>
<dbReference type="SUPFAM" id="SSF54791">
    <property type="entry name" value="Eukaryotic type KH-domain (KH-domain type I)"/>
    <property type="match status" value="1"/>
</dbReference>
<dbReference type="SMART" id="SM00160">
    <property type="entry name" value="RanBD"/>
    <property type="match status" value="1"/>
</dbReference>
<evidence type="ECO:0000256" key="1">
    <source>
        <dbReference type="ARBA" id="ARBA00004123"/>
    </source>
</evidence>
<sequence>MFDASAVRRNMELEKGKRKRVLEMRKEIERRRVVDAEEWREKEREREARELQNEIASAIQRSIQDQKARQDAGPSSARALEMSLGPKPTEGAGSEENLGCEVGGGEGAINSEPMEDGDYDENETTIHNCHCQLLVFENDSEEEKERGSGYLRINRSKETPSRARIVMRKNATQPLLLNVSLVSGMTCKKRDANAVAFVASDDKGLTSFVLRLENASEADNFIKGWNNAIHFVREAFGDFSHSNGTSQKTTLRNKVQEIALHPNRLLLELSQCIIIVSRHKAVKDQVATMTGMRDVVAKGFCLIARTVMHAHPWEVGVAAGHMSIRLLVPHVSVESMASKVDEIQTDSGARIFTTDEMLPGSGDRTVSISGGVDAICEATYRIGVILSTIL</sequence>
<dbReference type="GO" id="GO:0005634">
    <property type="term" value="C:nucleus"/>
    <property type="evidence" value="ECO:0007669"/>
    <property type="project" value="UniProtKB-SubCell"/>
</dbReference>
<evidence type="ECO:0000313" key="7">
    <source>
        <dbReference type="Proteomes" id="UP001212841"/>
    </source>
</evidence>
<dbReference type="PROSITE" id="PS50196">
    <property type="entry name" value="RANBD1"/>
    <property type="match status" value="1"/>
</dbReference>
<evidence type="ECO:0000256" key="2">
    <source>
        <dbReference type="ARBA" id="ARBA00023242"/>
    </source>
</evidence>
<dbReference type="Pfam" id="PF00013">
    <property type="entry name" value="KH_1"/>
    <property type="match status" value="1"/>
</dbReference>
<comment type="caution">
    <text evidence="6">The sequence shown here is derived from an EMBL/GenBank/DDBJ whole genome shotgun (WGS) entry which is preliminary data.</text>
</comment>
<feature type="domain" description="RanBD1" evidence="5">
    <location>
        <begin position="120"/>
        <end position="259"/>
    </location>
</feature>
<gene>
    <name evidence="6" type="ORF">HK097_011630</name>
</gene>
<dbReference type="InterPro" id="IPR011993">
    <property type="entry name" value="PH-like_dom_sf"/>
</dbReference>
<dbReference type="Proteomes" id="UP001212841">
    <property type="component" value="Unassembled WGS sequence"/>
</dbReference>
<keyword evidence="3" id="KW-0175">Coiled coil</keyword>
<dbReference type="EMBL" id="JADGJD010000980">
    <property type="protein sequence ID" value="KAJ3047339.1"/>
    <property type="molecule type" value="Genomic_DNA"/>
</dbReference>
<dbReference type="InterPro" id="IPR000156">
    <property type="entry name" value="Ran_bind_dom"/>
</dbReference>
<evidence type="ECO:0000256" key="3">
    <source>
        <dbReference type="SAM" id="Coils"/>
    </source>
</evidence>
<organism evidence="6 7">
    <name type="scientific">Rhizophlyctis rosea</name>
    <dbReference type="NCBI Taxonomy" id="64517"/>
    <lineage>
        <taxon>Eukaryota</taxon>
        <taxon>Fungi</taxon>
        <taxon>Fungi incertae sedis</taxon>
        <taxon>Chytridiomycota</taxon>
        <taxon>Chytridiomycota incertae sedis</taxon>
        <taxon>Chytridiomycetes</taxon>
        <taxon>Rhizophlyctidales</taxon>
        <taxon>Rhizophlyctidaceae</taxon>
        <taxon>Rhizophlyctis</taxon>
    </lineage>
</organism>